<evidence type="ECO:0000313" key="1">
    <source>
        <dbReference type="EMBL" id="QEA41609.1"/>
    </source>
</evidence>
<dbReference type="NCBIfam" id="TIGR03711">
    <property type="entry name" value="acc_sec_asp3"/>
    <property type="match status" value="1"/>
</dbReference>
<dbReference type="Pfam" id="PF15432">
    <property type="entry name" value="Sec-ASP3"/>
    <property type="match status" value="1"/>
</dbReference>
<gene>
    <name evidence="1" type="primary">asp3</name>
    <name evidence="1" type="ORF">FGL85_03360</name>
</gene>
<sequence length="380" mass="43811">MGVNDVMQYHIYWTPQTELLELQGANIRFDRMNQVFYENQWLPSGQVVARWASKRDYIVSNKLADLPYLVQGETYELERDITNANHMFGYLTITFFDVYHRQIVAYHENKDIMTFEVPKNYDAYEIELITAGAEHIIFHEFTIRLALTNGTLLAGDHHERFDSGEDLYWYLQEASLVTSQTLRVIFSEPSDNMTDYAHQWIVPTQQNVLYIADGRLLAGFYVNETTSSTYETALKQIIQDAKVKSHASIIEFIGYGPISSYAAGYYQKQMTGKAVISSDAIVQPTTYLAGNQRNRTTQSVLNDGKTYPTISLDDAFIRLDESEQKPLLTQMPGLRNPNTARLKKLYYETPELAEVPFIEDDNMVTTNKHGWLSRLFHIKK</sequence>
<name>A0A5B8SXE6_LEUPS</name>
<proteinExistence type="predicted"/>
<dbReference type="InterPro" id="IPR022259">
    <property type="entry name" value="Acessory_Sec_prot_Asp3"/>
</dbReference>
<dbReference type="EMBL" id="CP042383">
    <property type="protein sequence ID" value="QEA41609.1"/>
    <property type="molecule type" value="Genomic_DNA"/>
</dbReference>
<reference evidence="1 2" key="1">
    <citation type="submission" date="2019-06" db="EMBL/GenBank/DDBJ databases">
        <title>Genome analyses of bacteria isolated from kimchi.</title>
        <authorList>
            <person name="Lee S."/>
            <person name="Ahn S."/>
            <person name="Roh S."/>
        </authorList>
    </citation>
    <scope>NUCLEOTIDE SEQUENCE [LARGE SCALE GENOMIC DNA]</scope>
    <source>
        <strain evidence="1 2">CBA3630</strain>
    </source>
</reference>
<dbReference type="KEGG" id="lpse:FGL85_03360"/>
<accession>A0A5B8SXE6</accession>
<protein>
    <submittedName>
        <fullName evidence="1">Accessory Sec system protein Asp3</fullName>
    </submittedName>
</protein>
<organism evidence="1 2">
    <name type="scientific">Leuconostoc pseudomesenteroides</name>
    <dbReference type="NCBI Taxonomy" id="33968"/>
    <lineage>
        <taxon>Bacteria</taxon>
        <taxon>Bacillati</taxon>
        <taxon>Bacillota</taxon>
        <taxon>Bacilli</taxon>
        <taxon>Lactobacillales</taxon>
        <taxon>Lactobacillaceae</taxon>
        <taxon>Leuconostoc</taxon>
    </lineage>
</organism>
<dbReference type="GO" id="GO:0015031">
    <property type="term" value="P:protein transport"/>
    <property type="evidence" value="ECO:0007669"/>
    <property type="project" value="InterPro"/>
</dbReference>
<dbReference type="Proteomes" id="UP000321296">
    <property type="component" value="Chromosome"/>
</dbReference>
<dbReference type="AlphaFoldDB" id="A0A5B8SXE6"/>
<evidence type="ECO:0000313" key="2">
    <source>
        <dbReference type="Proteomes" id="UP000321296"/>
    </source>
</evidence>